<protein>
    <recommendedName>
        <fullName evidence="4">SCP domain-containing protein</fullName>
    </recommendedName>
</protein>
<dbReference type="Pfam" id="PF00188">
    <property type="entry name" value="CAP"/>
    <property type="match status" value="1"/>
</dbReference>
<dbReference type="InterPro" id="IPR018244">
    <property type="entry name" value="Allrgn_V5/Tpx1_CS"/>
</dbReference>
<evidence type="ECO:0000256" key="2">
    <source>
        <dbReference type="ARBA" id="ARBA00022525"/>
    </source>
</evidence>
<gene>
    <name evidence="5" type="ORF">RI129_012630</name>
</gene>
<name>A0AAN7UTT4_9COLE</name>
<dbReference type="Gene3D" id="3.40.33.10">
    <property type="entry name" value="CAP"/>
    <property type="match status" value="1"/>
</dbReference>
<comment type="subcellular location">
    <subcellularLocation>
        <location evidence="1">Secreted</location>
    </subcellularLocation>
</comment>
<dbReference type="PROSITE" id="PS01009">
    <property type="entry name" value="CRISP_1"/>
    <property type="match status" value="1"/>
</dbReference>
<feature type="chain" id="PRO_5042998035" description="SCP domain-containing protein" evidence="3">
    <location>
        <begin position="21"/>
        <end position="221"/>
    </location>
</feature>
<reference evidence="5 6" key="1">
    <citation type="journal article" date="2024" name="Insects">
        <title>An Improved Chromosome-Level Genome Assembly of the Firefly Pyrocoelia pectoralis.</title>
        <authorList>
            <person name="Fu X."/>
            <person name="Meyer-Rochow V.B."/>
            <person name="Ballantyne L."/>
            <person name="Zhu X."/>
        </authorList>
    </citation>
    <scope>NUCLEOTIDE SEQUENCE [LARGE SCALE GENOMIC DNA]</scope>
    <source>
        <strain evidence="5">XCY_ONT2</strain>
    </source>
</reference>
<evidence type="ECO:0000259" key="4">
    <source>
        <dbReference type="SMART" id="SM00198"/>
    </source>
</evidence>
<dbReference type="SUPFAM" id="SSF55797">
    <property type="entry name" value="PR-1-like"/>
    <property type="match status" value="1"/>
</dbReference>
<keyword evidence="2" id="KW-0964">Secreted</keyword>
<sequence length="221" mass="25195">MKLAWFLFFSCSMLAATIHCKCLIYGKYLPLSLPSKGKWAISDTGVKPNDQLLIVNEHNALRKSVADGKVPGQPKAINMKPLKWDSKLAQIAQSIANTCDYKHRKISDPRWWNVGQNIGKLESSTRLSQTYWSKFIMGWFNEHDNYHFTNHPIKGTGHYTQIVWADTEYVGCGYTNFRNSNSSIYVQFYVCNYGPGGNINGMTPYQIEPLRPVNTIFTLTI</sequence>
<dbReference type="Proteomes" id="UP001329430">
    <property type="component" value="Chromosome 10"/>
</dbReference>
<dbReference type="CDD" id="cd05380">
    <property type="entry name" value="CAP_euk"/>
    <property type="match status" value="1"/>
</dbReference>
<evidence type="ECO:0000256" key="1">
    <source>
        <dbReference type="ARBA" id="ARBA00004613"/>
    </source>
</evidence>
<dbReference type="GO" id="GO:0005576">
    <property type="term" value="C:extracellular region"/>
    <property type="evidence" value="ECO:0007669"/>
    <property type="project" value="UniProtKB-SubCell"/>
</dbReference>
<dbReference type="SMART" id="SM00198">
    <property type="entry name" value="SCP"/>
    <property type="match status" value="1"/>
</dbReference>
<accession>A0AAN7UTT4</accession>
<dbReference type="EMBL" id="JAVRBK010000010">
    <property type="protein sequence ID" value="KAK5638335.1"/>
    <property type="molecule type" value="Genomic_DNA"/>
</dbReference>
<proteinExistence type="predicted"/>
<organism evidence="5 6">
    <name type="scientific">Pyrocoelia pectoralis</name>
    <dbReference type="NCBI Taxonomy" id="417401"/>
    <lineage>
        <taxon>Eukaryota</taxon>
        <taxon>Metazoa</taxon>
        <taxon>Ecdysozoa</taxon>
        <taxon>Arthropoda</taxon>
        <taxon>Hexapoda</taxon>
        <taxon>Insecta</taxon>
        <taxon>Pterygota</taxon>
        <taxon>Neoptera</taxon>
        <taxon>Endopterygota</taxon>
        <taxon>Coleoptera</taxon>
        <taxon>Polyphaga</taxon>
        <taxon>Elateriformia</taxon>
        <taxon>Elateroidea</taxon>
        <taxon>Lampyridae</taxon>
        <taxon>Lampyrinae</taxon>
        <taxon>Pyrocoelia</taxon>
    </lineage>
</organism>
<feature type="signal peptide" evidence="3">
    <location>
        <begin position="1"/>
        <end position="20"/>
    </location>
</feature>
<feature type="domain" description="SCP" evidence="4">
    <location>
        <begin position="49"/>
        <end position="201"/>
    </location>
</feature>
<dbReference type="InterPro" id="IPR014044">
    <property type="entry name" value="CAP_dom"/>
</dbReference>
<dbReference type="PANTHER" id="PTHR10334">
    <property type="entry name" value="CYSTEINE-RICH SECRETORY PROTEIN-RELATED"/>
    <property type="match status" value="1"/>
</dbReference>
<dbReference type="PRINTS" id="PR00837">
    <property type="entry name" value="V5TPXLIKE"/>
</dbReference>
<keyword evidence="3" id="KW-0732">Signal</keyword>
<dbReference type="PROSITE" id="PS01010">
    <property type="entry name" value="CRISP_2"/>
    <property type="match status" value="1"/>
</dbReference>
<dbReference type="InterPro" id="IPR001283">
    <property type="entry name" value="CRISP-related"/>
</dbReference>
<evidence type="ECO:0000313" key="5">
    <source>
        <dbReference type="EMBL" id="KAK5638335.1"/>
    </source>
</evidence>
<dbReference type="AlphaFoldDB" id="A0AAN7UTT4"/>
<evidence type="ECO:0000313" key="6">
    <source>
        <dbReference type="Proteomes" id="UP001329430"/>
    </source>
</evidence>
<evidence type="ECO:0000256" key="3">
    <source>
        <dbReference type="SAM" id="SignalP"/>
    </source>
</evidence>
<comment type="caution">
    <text evidence="5">The sequence shown here is derived from an EMBL/GenBank/DDBJ whole genome shotgun (WGS) entry which is preliminary data.</text>
</comment>
<dbReference type="InterPro" id="IPR035940">
    <property type="entry name" value="CAP_sf"/>
</dbReference>
<keyword evidence="6" id="KW-1185">Reference proteome</keyword>
<dbReference type="PRINTS" id="PR00838">
    <property type="entry name" value="V5ALLERGEN"/>
</dbReference>
<dbReference type="InterPro" id="IPR002413">
    <property type="entry name" value="V5_allergen-like"/>
</dbReference>